<evidence type="ECO:0000313" key="2">
    <source>
        <dbReference type="EMBL" id="OON82803.1"/>
    </source>
</evidence>
<keyword evidence="3" id="KW-1185">Reference proteome</keyword>
<protein>
    <submittedName>
        <fullName evidence="2">Uncharacterized protein</fullName>
    </submittedName>
</protein>
<evidence type="ECO:0000256" key="1">
    <source>
        <dbReference type="SAM" id="MobiDB-lite"/>
    </source>
</evidence>
<comment type="caution">
    <text evidence="2">The sequence shown here is derived from an EMBL/GenBank/DDBJ whole genome shotgun (WGS) entry which is preliminary data.</text>
</comment>
<gene>
    <name evidence="2" type="ORF">B1H18_01840</name>
</gene>
<organism evidence="2 3">
    <name type="scientific">Streptomyces tsukubensis</name>
    <dbReference type="NCBI Taxonomy" id="83656"/>
    <lineage>
        <taxon>Bacteria</taxon>
        <taxon>Bacillati</taxon>
        <taxon>Actinomycetota</taxon>
        <taxon>Actinomycetes</taxon>
        <taxon>Kitasatosporales</taxon>
        <taxon>Streptomycetaceae</taxon>
        <taxon>Streptomyces</taxon>
    </lineage>
</organism>
<sequence>MISACPAVRAQDTTSPWACKPLLAAAMKGIVPDHLLARTTKDHVTREWHDSLRHRRTVSQGKTLSRRSWTEAGTVRRGRGE</sequence>
<proteinExistence type="predicted"/>
<feature type="compositionally biased region" description="Polar residues" evidence="1">
    <location>
        <begin position="58"/>
        <end position="67"/>
    </location>
</feature>
<evidence type="ECO:0000313" key="3">
    <source>
        <dbReference type="Proteomes" id="UP000190539"/>
    </source>
</evidence>
<name>A0A1V4AH81_9ACTN</name>
<dbReference type="RefSeq" id="WP_179120015.1">
    <property type="nucleotide sequence ID" value="NZ_CP045178.1"/>
</dbReference>
<dbReference type="EMBL" id="MVFC01000001">
    <property type="protein sequence ID" value="OON82803.1"/>
    <property type="molecule type" value="Genomic_DNA"/>
</dbReference>
<accession>A0A1V4AH81</accession>
<feature type="region of interest" description="Disordered" evidence="1">
    <location>
        <begin position="52"/>
        <end position="81"/>
    </location>
</feature>
<dbReference type="Proteomes" id="UP000190539">
    <property type="component" value="Unassembled WGS sequence"/>
</dbReference>
<dbReference type="AlphaFoldDB" id="A0A1V4AH81"/>
<dbReference type="STRING" id="83656.B1H18_01840"/>
<reference evidence="2 3" key="1">
    <citation type="submission" date="2017-02" db="EMBL/GenBank/DDBJ databases">
        <title>Draft Genome Sequence of Streptomyces tsukubaensis F601, a Producer of the immunosuppressant tacrolimus FK506.</title>
        <authorList>
            <person name="Zong G."/>
            <person name="Zhong C."/>
            <person name="Fu J."/>
            <person name="Qin R."/>
            <person name="Cao G."/>
        </authorList>
    </citation>
    <scope>NUCLEOTIDE SEQUENCE [LARGE SCALE GENOMIC DNA]</scope>
    <source>
        <strain evidence="2 3">F601</strain>
    </source>
</reference>